<keyword evidence="2" id="KW-1185">Reference proteome</keyword>
<protein>
    <recommendedName>
        <fullName evidence="3">Lipocalin-like domain-containing protein</fullName>
    </recommendedName>
</protein>
<sequence length="103" mass="11503">MLLLSLTLLTAVCQKDEETAPKPTIEGRWEYRSSDGYTYDKAGNVLAHKPHTFNSYYLLIAPDALRYMQPTTNNQFDIDVIRGRKGDTLELGPGSDAPQAIIT</sequence>
<proteinExistence type="predicted"/>
<reference evidence="2" key="1">
    <citation type="journal article" date="2019" name="Int. J. Syst. Evol. Microbiol.">
        <title>The Global Catalogue of Microorganisms (GCM) 10K type strain sequencing project: providing services to taxonomists for standard genome sequencing and annotation.</title>
        <authorList>
            <consortium name="The Broad Institute Genomics Platform"/>
            <consortium name="The Broad Institute Genome Sequencing Center for Infectious Disease"/>
            <person name="Wu L."/>
            <person name="Ma J."/>
        </authorList>
    </citation>
    <scope>NUCLEOTIDE SEQUENCE [LARGE SCALE GENOMIC DNA]</scope>
    <source>
        <strain evidence="2">CGMCC 1.12990</strain>
    </source>
</reference>
<gene>
    <name evidence="1" type="ORF">GCM10011378_32610</name>
</gene>
<organism evidence="1 2">
    <name type="scientific">Hymenobacter glacieicola</name>
    <dbReference type="NCBI Taxonomy" id="1562124"/>
    <lineage>
        <taxon>Bacteria</taxon>
        <taxon>Pseudomonadati</taxon>
        <taxon>Bacteroidota</taxon>
        <taxon>Cytophagia</taxon>
        <taxon>Cytophagales</taxon>
        <taxon>Hymenobacteraceae</taxon>
        <taxon>Hymenobacter</taxon>
    </lineage>
</organism>
<dbReference type="Proteomes" id="UP000601361">
    <property type="component" value="Unassembled WGS sequence"/>
</dbReference>
<evidence type="ECO:0008006" key="3">
    <source>
        <dbReference type="Google" id="ProtNLM"/>
    </source>
</evidence>
<evidence type="ECO:0000313" key="2">
    <source>
        <dbReference type="Proteomes" id="UP000601361"/>
    </source>
</evidence>
<name>A0ABQ1X395_9BACT</name>
<evidence type="ECO:0000313" key="1">
    <source>
        <dbReference type="EMBL" id="GGG53898.1"/>
    </source>
</evidence>
<dbReference type="EMBL" id="BMGS01000009">
    <property type="protein sequence ID" value="GGG53898.1"/>
    <property type="molecule type" value="Genomic_DNA"/>
</dbReference>
<comment type="caution">
    <text evidence="1">The sequence shown here is derived from an EMBL/GenBank/DDBJ whole genome shotgun (WGS) entry which is preliminary data.</text>
</comment>
<accession>A0ABQ1X395</accession>